<protein>
    <recommendedName>
        <fullName evidence="5">Aminotransferase class I/classII large domain-containing protein</fullName>
    </recommendedName>
</protein>
<evidence type="ECO:0000256" key="1">
    <source>
        <dbReference type="ARBA" id="ARBA00007970"/>
    </source>
</evidence>
<dbReference type="PANTHER" id="PTHR43643:SF3">
    <property type="entry name" value="HISTIDINOL-PHOSPHATE AMINOTRANSFERASE"/>
    <property type="match status" value="1"/>
</dbReference>
<dbReference type="InterPro" id="IPR050106">
    <property type="entry name" value="HistidinolP_aminotransfase"/>
</dbReference>
<feature type="non-terminal residue" evidence="6">
    <location>
        <position position="1"/>
    </location>
</feature>
<feature type="domain" description="Aminotransferase class I/classII large" evidence="5">
    <location>
        <begin position="5"/>
        <end position="190"/>
    </location>
</feature>
<dbReference type="AlphaFoldDB" id="A0A5M8NTQ8"/>
<dbReference type="Pfam" id="PF00155">
    <property type="entry name" value="Aminotran_1_2"/>
    <property type="match status" value="1"/>
</dbReference>
<evidence type="ECO:0000256" key="4">
    <source>
        <dbReference type="ARBA" id="ARBA00022898"/>
    </source>
</evidence>
<dbReference type="PANTHER" id="PTHR43643">
    <property type="entry name" value="HISTIDINOL-PHOSPHATE AMINOTRANSFERASE 2"/>
    <property type="match status" value="1"/>
</dbReference>
<dbReference type="Gene3D" id="3.90.1150.10">
    <property type="entry name" value="Aspartate Aminotransferase, domain 1"/>
    <property type="match status" value="1"/>
</dbReference>
<evidence type="ECO:0000256" key="2">
    <source>
        <dbReference type="ARBA" id="ARBA00022576"/>
    </source>
</evidence>
<dbReference type="InterPro" id="IPR015421">
    <property type="entry name" value="PyrdxlP-dep_Trfase_major"/>
</dbReference>
<dbReference type="GO" id="GO:0008483">
    <property type="term" value="F:transaminase activity"/>
    <property type="evidence" value="ECO:0007669"/>
    <property type="project" value="UniProtKB-KW"/>
</dbReference>
<sequence length="202" mass="22467">VSDKKALHNFISRISQKALVVVDEAYLEYTDDFEGRTALVNLQAGENVIVFRTFAKVYGLGGLGIGYTIAPKELAKHLRAKGLGDTHALNRLAIVAARAALTNRADATCVAKITADERNKWHTFLDEQGFRHSTSEANFIFFDIKKPYAEVYQQLKEKGIVIGPSYAPAYDTWLRISIGQPEDNAKVREVISLLKPEFGLPK</sequence>
<evidence type="ECO:0000256" key="3">
    <source>
        <dbReference type="ARBA" id="ARBA00022679"/>
    </source>
</evidence>
<dbReference type="GO" id="GO:0030170">
    <property type="term" value="F:pyridoxal phosphate binding"/>
    <property type="evidence" value="ECO:0007669"/>
    <property type="project" value="InterPro"/>
</dbReference>
<proteinExistence type="inferred from homology"/>
<organism evidence="6 7">
    <name type="scientific">Candidatus Ordinivivax streblomastigis</name>
    <dbReference type="NCBI Taxonomy" id="2540710"/>
    <lineage>
        <taxon>Bacteria</taxon>
        <taxon>Pseudomonadati</taxon>
        <taxon>Bacteroidota</taxon>
        <taxon>Bacteroidia</taxon>
        <taxon>Bacteroidales</taxon>
        <taxon>Candidatus Ordinivivax</taxon>
    </lineage>
</organism>
<evidence type="ECO:0000259" key="5">
    <source>
        <dbReference type="Pfam" id="PF00155"/>
    </source>
</evidence>
<evidence type="ECO:0000313" key="7">
    <source>
        <dbReference type="Proteomes" id="UP000324575"/>
    </source>
</evidence>
<keyword evidence="2" id="KW-0032">Aminotransferase</keyword>
<dbReference type="Proteomes" id="UP000324575">
    <property type="component" value="Unassembled WGS sequence"/>
</dbReference>
<comment type="caution">
    <text evidence="6">The sequence shown here is derived from an EMBL/GenBank/DDBJ whole genome shotgun (WGS) entry which is preliminary data.</text>
</comment>
<keyword evidence="3" id="KW-0808">Transferase</keyword>
<reference evidence="6 7" key="1">
    <citation type="submission" date="2019-03" db="EMBL/GenBank/DDBJ databases">
        <title>Single cell metagenomics reveals metabolic interactions within the superorganism composed of flagellate Streblomastix strix and complex community of Bacteroidetes bacteria on its surface.</title>
        <authorList>
            <person name="Treitli S.C."/>
            <person name="Kolisko M."/>
            <person name="Husnik F."/>
            <person name="Keeling P."/>
            <person name="Hampl V."/>
        </authorList>
    </citation>
    <scope>NUCLEOTIDE SEQUENCE [LARGE SCALE GENOMIC DNA]</scope>
    <source>
        <strain evidence="6">St1</strain>
    </source>
</reference>
<dbReference type="Gene3D" id="3.40.640.10">
    <property type="entry name" value="Type I PLP-dependent aspartate aminotransferase-like (Major domain)"/>
    <property type="match status" value="1"/>
</dbReference>
<dbReference type="InterPro" id="IPR015424">
    <property type="entry name" value="PyrdxlP-dep_Trfase"/>
</dbReference>
<comment type="similarity">
    <text evidence="1">Belongs to the class-II pyridoxal-phosphate-dependent aminotransferase family. Histidinol-phosphate aminotransferase subfamily.</text>
</comment>
<dbReference type="InterPro" id="IPR004839">
    <property type="entry name" value="Aminotransferase_I/II_large"/>
</dbReference>
<dbReference type="InterPro" id="IPR015422">
    <property type="entry name" value="PyrdxlP-dep_Trfase_small"/>
</dbReference>
<dbReference type="SUPFAM" id="SSF53383">
    <property type="entry name" value="PLP-dependent transferases"/>
    <property type="match status" value="1"/>
</dbReference>
<evidence type="ECO:0000313" key="6">
    <source>
        <dbReference type="EMBL" id="KAA6300160.1"/>
    </source>
</evidence>
<accession>A0A5M8NTQ8</accession>
<gene>
    <name evidence="6" type="ORF">EZS26_003704</name>
</gene>
<name>A0A5M8NTQ8_9BACT</name>
<keyword evidence="4" id="KW-0663">Pyridoxal phosphate</keyword>
<dbReference type="EMBL" id="SNRX01000130">
    <property type="protein sequence ID" value="KAA6300160.1"/>
    <property type="molecule type" value="Genomic_DNA"/>
</dbReference>